<comment type="caution">
    <text evidence="2">The sequence shown here is derived from an EMBL/GenBank/DDBJ whole genome shotgun (WGS) entry which is preliminary data.</text>
</comment>
<organism evidence="2 3">
    <name type="scientific">Actinomadura meridiana</name>
    <dbReference type="NCBI Taxonomy" id="559626"/>
    <lineage>
        <taxon>Bacteria</taxon>
        <taxon>Bacillati</taxon>
        <taxon>Actinomycetota</taxon>
        <taxon>Actinomycetes</taxon>
        <taxon>Streptosporangiales</taxon>
        <taxon>Thermomonosporaceae</taxon>
        <taxon>Actinomadura</taxon>
    </lineage>
</organism>
<evidence type="ECO:0000256" key="1">
    <source>
        <dbReference type="SAM" id="MobiDB-lite"/>
    </source>
</evidence>
<feature type="region of interest" description="Disordered" evidence="1">
    <location>
        <begin position="122"/>
        <end position="151"/>
    </location>
</feature>
<gene>
    <name evidence="2" type="ORF">GCM10022254_47440</name>
</gene>
<feature type="region of interest" description="Disordered" evidence="1">
    <location>
        <begin position="180"/>
        <end position="212"/>
    </location>
</feature>
<feature type="region of interest" description="Disordered" evidence="1">
    <location>
        <begin position="1"/>
        <end position="20"/>
    </location>
</feature>
<keyword evidence="3" id="KW-1185">Reference proteome</keyword>
<protein>
    <recommendedName>
        <fullName evidence="4">XRE family transcriptional regulator</fullName>
    </recommendedName>
</protein>
<dbReference type="Proteomes" id="UP001501710">
    <property type="component" value="Unassembled WGS sequence"/>
</dbReference>
<name>A0ABP8CB17_9ACTN</name>
<proteinExistence type="predicted"/>
<accession>A0ABP8CB17</accession>
<reference evidence="3" key="1">
    <citation type="journal article" date="2019" name="Int. J. Syst. Evol. Microbiol.">
        <title>The Global Catalogue of Microorganisms (GCM) 10K type strain sequencing project: providing services to taxonomists for standard genome sequencing and annotation.</title>
        <authorList>
            <consortium name="The Broad Institute Genomics Platform"/>
            <consortium name="The Broad Institute Genome Sequencing Center for Infectious Disease"/>
            <person name="Wu L."/>
            <person name="Ma J."/>
        </authorList>
    </citation>
    <scope>NUCLEOTIDE SEQUENCE [LARGE SCALE GENOMIC DNA]</scope>
    <source>
        <strain evidence="3">JCM 17440</strain>
    </source>
</reference>
<evidence type="ECO:0008006" key="4">
    <source>
        <dbReference type="Google" id="ProtNLM"/>
    </source>
</evidence>
<evidence type="ECO:0000313" key="3">
    <source>
        <dbReference type="Proteomes" id="UP001501710"/>
    </source>
</evidence>
<sequence>MHGLRVQGLGDEPEKLESVTSPQELARLLAEQQTRADASIRELERRADRAGGPRLPRATCADILAGHRFPKKAVMVAFLRACGVPEDQLPRWERAWERVAIAQGRPLATPDAIDPATTEVTEPAAPLNDEPPEQDHPDRTSTNPVSRRRLRPGRSAALATIAAATIAAAAFVVLTDTFGSQNRPQAAPPPDTSAGRSVTDDGRAFGPGGSSRFTVTVDPRNTGVRLTRRLDAGIAEQTASITVEQAPAGAWQPLPVEPTYRWKDQSIDISPSLTAGRRSLTIVNTFVSSAEDFNEFIYFIDHKVNGIWSRADTVNVGPDHPASEAAHHYRVTGLTYAGTRTFDYPK</sequence>
<dbReference type="EMBL" id="BAABAS010000016">
    <property type="protein sequence ID" value="GAA4236850.1"/>
    <property type="molecule type" value="Genomic_DNA"/>
</dbReference>
<evidence type="ECO:0000313" key="2">
    <source>
        <dbReference type="EMBL" id="GAA4236850.1"/>
    </source>
</evidence>